<feature type="transmembrane region" description="Helical" evidence="5">
    <location>
        <begin position="154"/>
        <end position="171"/>
    </location>
</feature>
<feature type="transmembrane region" description="Helical" evidence="5">
    <location>
        <begin position="21"/>
        <end position="37"/>
    </location>
</feature>
<dbReference type="Proteomes" id="UP000252254">
    <property type="component" value="Unassembled WGS sequence"/>
</dbReference>
<feature type="transmembrane region" description="Helical" evidence="5">
    <location>
        <begin position="203"/>
        <end position="224"/>
    </location>
</feature>
<evidence type="ECO:0000259" key="6">
    <source>
        <dbReference type="Pfam" id="PF12698"/>
    </source>
</evidence>
<gene>
    <name evidence="7" type="ORF">DES48_11311</name>
</gene>
<accession>A0A366DTA2</accession>
<dbReference type="EMBL" id="QNRI01000013">
    <property type="protein sequence ID" value="RBO93145.1"/>
    <property type="molecule type" value="Genomic_DNA"/>
</dbReference>
<evidence type="ECO:0000256" key="1">
    <source>
        <dbReference type="ARBA" id="ARBA00004141"/>
    </source>
</evidence>
<keyword evidence="2 5" id="KW-0812">Transmembrane</keyword>
<comment type="caution">
    <text evidence="7">The sequence shown here is derived from an EMBL/GenBank/DDBJ whole genome shotgun (WGS) entry which is preliminary data.</text>
</comment>
<dbReference type="OrthoDB" id="3182222at2"/>
<keyword evidence="4 5" id="KW-0472">Membrane</keyword>
<dbReference type="RefSeq" id="WP_113869990.1">
    <property type="nucleotide sequence ID" value="NZ_BAABQN010000006.1"/>
</dbReference>
<dbReference type="STRING" id="200904.GCA_900168775_00226"/>
<dbReference type="GO" id="GO:0140359">
    <property type="term" value="F:ABC-type transporter activity"/>
    <property type="evidence" value="ECO:0007669"/>
    <property type="project" value="InterPro"/>
</dbReference>
<keyword evidence="8" id="KW-1185">Reference proteome</keyword>
<feature type="transmembrane region" description="Helical" evidence="5">
    <location>
        <begin position="127"/>
        <end position="147"/>
    </location>
</feature>
<evidence type="ECO:0000256" key="3">
    <source>
        <dbReference type="ARBA" id="ARBA00022989"/>
    </source>
</evidence>
<organism evidence="7 8">
    <name type="scientific">Paraliobacillus ryukyuensis</name>
    <dbReference type="NCBI Taxonomy" id="200904"/>
    <lineage>
        <taxon>Bacteria</taxon>
        <taxon>Bacillati</taxon>
        <taxon>Bacillota</taxon>
        <taxon>Bacilli</taxon>
        <taxon>Bacillales</taxon>
        <taxon>Bacillaceae</taxon>
        <taxon>Paraliobacillus</taxon>
    </lineage>
</organism>
<evidence type="ECO:0000256" key="2">
    <source>
        <dbReference type="ARBA" id="ARBA00022692"/>
    </source>
</evidence>
<sequence length="231" mass="25478">MNVQRVSAIFEKDTKDFMKNTMLLMMPVVPIFLALLYKQMSGGEAFPTFLLYLVVGINLSTVTTAGMMTMMAEENEKKTLRGLIQSPASIVDILVGKSLVVGLMSLITLIVSLFIMGIEPLLNLKSILAIIFLFFFFLFLGIGIGLFSKSVAATSAYIMPVMLLFGFTPMFELLGISEDSIVIKFADTFPVMQAIELTDGNSWLPLGIIAIWVLGAGLFMYVCFKKTMTDD</sequence>
<comment type="subcellular location">
    <subcellularLocation>
        <location evidence="1">Membrane</location>
        <topology evidence="1">Multi-pass membrane protein</topology>
    </subcellularLocation>
</comment>
<dbReference type="InterPro" id="IPR013525">
    <property type="entry name" value="ABC2_TM"/>
</dbReference>
<feature type="transmembrane region" description="Helical" evidence="5">
    <location>
        <begin position="49"/>
        <end position="72"/>
    </location>
</feature>
<protein>
    <submittedName>
        <fullName evidence="7">ABC-2 type transport system permease protein</fullName>
    </submittedName>
</protein>
<proteinExistence type="predicted"/>
<evidence type="ECO:0000256" key="5">
    <source>
        <dbReference type="SAM" id="Phobius"/>
    </source>
</evidence>
<dbReference type="GO" id="GO:0016020">
    <property type="term" value="C:membrane"/>
    <property type="evidence" value="ECO:0007669"/>
    <property type="project" value="UniProtKB-SubCell"/>
</dbReference>
<dbReference type="Pfam" id="PF12698">
    <property type="entry name" value="ABC2_membrane_3"/>
    <property type="match status" value="1"/>
</dbReference>
<keyword evidence="3 5" id="KW-1133">Transmembrane helix</keyword>
<evidence type="ECO:0000256" key="4">
    <source>
        <dbReference type="ARBA" id="ARBA00023136"/>
    </source>
</evidence>
<reference evidence="7 8" key="1">
    <citation type="submission" date="2018-06" db="EMBL/GenBank/DDBJ databases">
        <title>Genomic Encyclopedia of Type Strains, Phase IV (KMG-IV): sequencing the most valuable type-strain genomes for metagenomic binning, comparative biology and taxonomic classification.</title>
        <authorList>
            <person name="Goeker M."/>
        </authorList>
    </citation>
    <scope>NUCLEOTIDE SEQUENCE [LARGE SCALE GENOMIC DNA]</scope>
    <source>
        <strain evidence="7 8">DSM 15140</strain>
    </source>
</reference>
<dbReference type="AlphaFoldDB" id="A0A366DTA2"/>
<name>A0A366DTA2_9BACI</name>
<feature type="domain" description="ABC-2 type transporter transmembrane" evidence="6">
    <location>
        <begin position="44"/>
        <end position="171"/>
    </location>
</feature>
<feature type="transmembrane region" description="Helical" evidence="5">
    <location>
        <begin position="93"/>
        <end position="115"/>
    </location>
</feature>
<evidence type="ECO:0000313" key="7">
    <source>
        <dbReference type="EMBL" id="RBO93145.1"/>
    </source>
</evidence>
<evidence type="ECO:0000313" key="8">
    <source>
        <dbReference type="Proteomes" id="UP000252254"/>
    </source>
</evidence>